<evidence type="ECO:0000259" key="8">
    <source>
        <dbReference type="PROSITE" id="PS50850"/>
    </source>
</evidence>
<dbReference type="EMBL" id="CP012746">
    <property type="protein sequence ID" value="ALL65418.1"/>
    <property type="molecule type" value="Genomic_DNA"/>
</dbReference>
<dbReference type="AlphaFoldDB" id="A0A0P0RB84"/>
<keyword evidence="4 7" id="KW-1133">Transmembrane helix</keyword>
<evidence type="ECO:0000256" key="7">
    <source>
        <dbReference type="SAM" id="Phobius"/>
    </source>
</evidence>
<feature type="transmembrane region" description="Helical" evidence="7">
    <location>
        <begin position="419"/>
        <end position="438"/>
    </location>
</feature>
<dbReference type="InterPro" id="IPR020846">
    <property type="entry name" value="MFS_dom"/>
</dbReference>
<evidence type="ECO:0000256" key="6">
    <source>
        <dbReference type="SAM" id="MobiDB-lite"/>
    </source>
</evidence>
<dbReference type="KEGG" id="bcai:K788_0003882"/>
<feature type="transmembrane region" description="Helical" evidence="7">
    <location>
        <begin position="298"/>
        <end position="315"/>
    </location>
</feature>
<dbReference type="InterPro" id="IPR036259">
    <property type="entry name" value="MFS_trans_sf"/>
</dbReference>
<evidence type="ECO:0000256" key="3">
    <source>
        <dbReference type="ARBA" id="ARBA00022692"/>
    </source>
</evidence>
<feature type="region of interest" description="Disordered" evidence="6">
    <location>
        <begin position="1"/>
        <end position="20"/>
    </location>
</feature>
<proteinExistence type="predicted"/>
<reference evidence="9 10" key="1">
    <citation type="journal article" date="2014" name="Genome Announc.">
        <title>Draft Genome Sequence of the Haloacid-Degrading Burkholderia caribensis Strain MBA4.</title>
        <authorList>
            <person name="Pan Y."/>
            <person name="Kong K.F."/>
            <person name="Tsang J.S."/>
        </authorList>
    </citation>
    <scope>NUCLEOTIDE SEQUENCE [LARGE SCALE GENOMIC DNA]</scope>
    <source>
        <strain evidence="9 10">MBA4</strain>
    </source>
</reference>
<dbReference type="Proteomes" id="UP000019146">
    <property type="component" value="Chromosome 1"/>
</dbReference>
<evidence type="ECO:0000256" key="1">
    <source>
        <dbReference type="ARBA" id="ARBA00004141"/>
    </source>
</evidence>
<keyword evidence="5 7" id="KW-0472">Membrane</keyword>
<feature type="transmembrane region" description="Helical" evidence="7">
    <location>
        <begin position="352"/>
        <end position="376"/>
    </location>
</feature>
<evidence type="ECO:0000313" key="10">
    <source>
        <dbReference type="Proteomes" id="UP000019146"/>
    </source>
</evidence>
<dbReference type="PIRSF" id="PIRSF002808">
    <property type="entry name" value="Hexose_phosphate_transp"/>
    <property type="match status" value="1"/>
</dbReference>
<name>A0A0P0RB84_9BURK</name>
<dbReference type="InterPro" id="IPR000849">
    <property type="entry name" value="Sugar_P_transporter"/>
</dbReference>
<keyword evidence="2" id="KW-0813">Transport</keyword>
<feature type="domain" description="Major facilitator superfamily (MFS) profile" evidence="8">
    <location>
        <begin position="42"/>
        <end position="442"/>
    </location>
</feature>
<dbReference type="GO" id="GO:0005886">
    <property type="term" value="C:plasma membrane"/>
    <property type="evidence" value="ECO:0007669"/>
    <property type="project" value="TreeGrafter"/>
</dbReference>
<feature type="transmembrane region" description="Helical" evidence="7">
    <location>
        <begin position="109"/>
        <end position="128"/>
    </location>
</feature>
<feature type="transmembrane region" description="Helical" evidence="7">
    <location>
        <begin position="134"/>
        <end position="158"/>
    </location>
</feature>
<dbReference type="CDD" id="cd17319">
    <property type="entry name" value="MFS_ExuT_GudP_like"/>
    <property type="match status" value="1"/>
</dbReference>
<sequence>MPGRAHAPTSKTRLNGTPPDRLSKTQETFMSSSLAIRRWWTIMPIVFITYSLAYLDRANYGFAAAAGINQDLGISKGLSSLIGALFFLGYFFFQIPGAIYAERRSVKKLVFWSLVLWGGCAALTGVVSNIPSLMVIRFVLGVVEAAVMPAMLIFISNWFTKRERSRANTFLILGNPVTVLWMSVVSGYLVHSFGWRHMFIAEGVPAILWAVCWWFIVKDKPEQVKWLSDADKKQLADTLRAEQAAIKPMRNYGEAFRSPAVIKLCAQYFCWSIGVYGFVLWLPSILKNSSSLGMVETGWLSALPYLAATIAMLAASWASDKLNNRRAFVWPFLLIGAAAFAGSYALGSTHFWMSYALLVIAGAAMYAPYGPFFAIVPELLPKNVAGGAMALINSMGALGSFVGSYVVGYLNGATGSPSASYVFMSVALIGAVILTLAVKPQPMQTPKLATPLQGK</sequence>
<feature type="transmembrane region" description="Helical" evidence="7">
    <location>
        <begin position="170"/>
        <end position="191"/>
    </location>
</feature>
<feature type="transmembrane region" description="Helical" evidence="7">
    <location>
        <begin position="268"/>
        <end position="286"/>
    </location>
</feature>
<dbReference type="Pfam" id="PF07690">
    <property type="entry name" value="MFS_1"/>
    <property type="match status" value="1"/>
</dbReference>
<dbReference type="InterPro" id="IPR011701">
    <property type="entry name" value="MFS"/>
</dbReference>
<feature type="transmembrane region" description="Helical" evidence="7">
    <location>
        <begin position="39"/>
        <end position="57"/>
    </location>
</feature>
<gene>
    <name evidence="9" type="ORF">K788_0003882</name>
</gene>
<organism evidence="9 10">
    <name type="scientific">Paraburkholderia caribensis MBA4</name>
    <dbReference type="NCBI Taxonomy" id="1323664"/>
    <lineage>
        <taxon>Bacteria</taxon>
        <taxon>Pseudomonadati</taxon>
        <taxon>Pseudomonadota</taxon>
        <taxon>Betaproteobacteria</taxon>
        <taxon>Burkholderiales</taxon>
        <taxon>Burkholderiaceae</taxon>
        <taxon>Paraburkholderia</taxon>
    </lineage>
</organism>
<feature type="transmembrane region" description="Helical" evidence="7">
    <location>
        <begin position="77"/>
        <end position="97"/>
    </location>
</feature>
<feature type="transmembrane region" description="Helical" evidence="7">
    <location>
        <begin position="197"/>
        <end position="217"/>
    </location>
</feature>
<accession>A0A0P0RB84</accession>
<keyword evidence="3 7" id="KW-0812">Transmembrane</keyword>
<evidence type="ECO:0000256" key="5">
    <source>
        <dbReference type="ARBA" id="ARBA00023136"/>
    </source>
</evidence>
<dbReference type="PANTHER" id="PTHR43791">
    <property type="entry name" value="PERMEASE-RELATED"/>
    <property type="match status" value="1"/>
</dbReference>
<feature type="transmembrane region" description="Helical" evidence="7">
    <location>
        <begin position="388"/>
        <end position="407"/>
    </location>
</feature>
<protein>
    <submittedName>
        <fullName evidence="9">2-ketogluconate transporter</fullName>
    </submittedName>
</protein>
<dbReference type="PROSITE" id="PS50850">
    <property type="entry name" value="MFS"/>
    <property type="match status" value="1"/>
</dbReference>
<dbReference type="GO" id="GO:0022857">
    <property type="term" value="F:transmembrane transporter activity"/>
    <property type="evidence" value="ECO:0007669"/>
    <property type="project" value="InterPro"/>
</dbReference>
<dbReference type="SUPFAM" id="SSF103473">
    <property type="entry name" value="MFS general substrate transporter"/>
    <property type="match status" value="1"/>
</dbReference>
<evidence type="ECO:0000313" key="9">
    <source>
        <dbReference type="EMBL" id="ALL65418.1"/>
    </source>
</evidence>
<comment type="subcellular location">
    <subcellularLocation>
        <location evidence="1">Membrane</location>
        <topology evidence="1">Multi-pass membrane protein</topology>
    </subcellularLocation>
</comment>
<evidence type="ECO:0000256" key="4">
    <source>
        <dbReference type="ARBA" id="ARBA00022989"/>
    </source>
</evidence>
<evidence type="ECO:0000256" key="2">
    <source>
        <dbReference type="ARBA" id="ARBA00022448"/>
    </source>
</evidence>
<dbReference type="Gene3D" id="1.20.1250.20">
    <property type="entry name" value="MFS general substrate transporter like domains"/>
    <property type="match status" value="2"/>
</dbReference>
<dbReference type="PANTHER" id="PTHR43791:SF100">
    <property type="entry name" value="SUGAR TRANSPORTER"/>
    <property type="match status" value="1"/>
</dbReference>
<feature type="transmembrane region" description="Helical" evidence="7">
    <location>
        <begin position="327"/>
        <end position="346"/>
    </location>
</feature>